<comment type="similarity">
    <text evidence="3">Belongs to the PIAS family.</text>
</comment>
<keyword evidence="4" id="KW-0808">Transferase</keyword>
<keyword evidence="15" id="KW-1185">Reference proteome</keyword>
<keyword evidence="8" id="KW-0862">Zinc</keyword>
<dbReference type="GO" id="GO:0005634">
    <property type="term" value="C:nucleus"/>
    <property type="evidence" value="ECO:0007669"/>
    <property type="project" value="UniProtKB-SubCell"/>
</dbReference>
<evidence type="ECO:0000256" key="2">
    <source>
        <dbReference type="ARBA" id="ARBA00004718"/>
    </source>
</evidence>
<evidence type="ECO:0000256" key="11">
    <source>
        <dbReference type="SAM" id="MobiDB-lite"/>
    </source>
</evidence>
<dbReference type="InterPro" id="IPR004181">
    <property type="entry name" value="Znf_MIZ"/>
</dbReference>
<dbReference type="PROSITE" id="PS50800">
    <property type="entry name" value="SAP"/>
    <property type="match status" value="1"/>
</dbReference>
<dbReference type="PROSITE" id="PS01359">
    <property type="entry name" value="ZF_PHD_1"/>
    <property type="match status" value="1"/>
</dbReference>
<feature type="domain" description="SP-RING-type" evidence="13">
    <location>
        <begin position="358"/>
        <end position="439"/>
    </location>
</feature>
<dbReference type="InterPro" id="IPR019786">
    <property type="entry name" value="Zinc_finger_PHD-type_CS"/>
</dbReference>
<feature type="region of interest" description="Disordered" evidence="11">
    <location>
        <begin position="842"/>
        <end position="928"/>
    </location>
</feature>
<dbReference type="PANTHER" id="PTHR10782">
    <property type="entry name" value="ZINC FINGER MIZ DOMAIN-CONTAINING PROTEIN"/>
    <property type="match status" value="1"/>
</dbReference>
<evidence type="ECO:0000259" key="12">
    <source>
        <dbReference type="PROSITE" id="PS50800"/>
    </source>
</evidence>
<feature type="compositionally biased region" description="Low complexity" evidence="11">
    <location>
        <begin position="95"/>
        <end position="106"/>
    </location>
</feature>
<reference evidence="14" key="1">
    <citation type="submission" date="2020-06" db="EMBL/GenBank/DDBJ databases">
        <title>WGS assembly of Ceratodon purpureus strain R40.</title>
        <authorList>
            <person name="Carey S.B."/>
            <person name="Jenkins J."/>
            <person name="Shu S."/>
            <person name="Lovell J.T."/>
            <person name="Sreedasyam A."/>
            <person name="Maumus F."/>
            <person name="Tiley G.P."/>
            <person name="Fernandez-Pozo N."/>
            <person name="Barry K."/>
            <person name="Chen C."/>
            <person name="Wang M."/>
            <person name="Lipzen A."/>
            <person name="Daum C."/>
            <person name="Saski C.A."/>
            <person name="Payton A.C."/>
            <person name="Mcbreen J.C."/>
            <person name="Conrad R.E."/>
            <person name="Kollar L.M."/>
            <person name="Olsson S."/>
            <person name="Huttunen S."/>
            <person name="Landis J.B."/>
            <person name="Wickett N.J."/>
            <person name="Johnson M.G."/>
            <person name="Rensing S.A."/>
            <person name="Grimwood J."/>
            <person name="Schmutz J."/>
            <person name="Mcdaniel S.F."/>
        </authorList>
    </citation>
    <scope>NUCLEOTIDE SEQUENCE</scope>
    <source>
        <strain evidence="14">R40</strain>
    </source>
</reference>
<dbReference type="CDD" id="cd16792">
    <property type="entry name" value="SP-RING_Siz-like"/>
    <property type="match status" value="1"/>
</dbReference>
<dbReference type="SMART" id="SM00249">
    <property type="entry name" value="PHD"/>
    <property type="match status" value="1"/>
</dbReference>
<evidence type="ECO:0000313" key="14">
    <source>
        <dbReference type="EMBL" id="KAG0583950.1"/>
    </source>
</evidence>
<accession>A0A8T0IJK8</accession>
<gene>
    <name evidence="14" type="ORF">KC19_3G174400</name>
</gene>
<dbReference type="Pfam" id="PF02037">
    <property type="entry name" value="SAP"/>
    <property type="match status" value="1"/>
</dbReference>
<evidence type="ECO:0000256" key="10">
    <source>
        <dbReference type="PROSITE-ProRule" id="PRU00452"/>
    </source>
</evidence>
<dbReference type="InterPro" id="IPR011011">
    <property type="entry name" value="Znf_FYVE_PHD"/>
</dbReference>
<evidence type="ECO:0000259" key="13">
    <source>
        <dbReference type="PROSITE" id="PS51044"/>
    </source>
</evidence>
<sequence length="928" mass="101313">MADVASRCRSQLGSFRIRELKDVLARLGLPKQGKKQILMDKIMGLINPPDKQLLMKGPKSSKRVVSREEAIAIIDEQYRKLRTSGTDFSKHKSAKSGSSSGYPSAGPEEHRVCDETKTRCPCGSTVDTGTMIQCDDPKCRIWQHMSCVVIPEKPLDGVSAEIPSNFYCELCRIARGDPFSVAVSQTLWPSKLVSSTAKTDGANTLQSIEKSFYLSRVDRDLLQKPNYDLQVWCVLLSDKVSFRIHWPSYADLRVNGISVRVTNRPGQQLLGANGRDEGPGITVCTREGLNRLNMSAYDARPFCLGVRIIRRLSLEQVMEMIPSEKDGEPFEDAMARVRRCINGSGGQGLGGDDDGSDSDLEVVAESITVNLRCPMSGSRIKVAGRFKPCLHMGCFDFNTYVELNQRARKWQCPICLKNYSIEHLIIDPFFNRITNAVKNLDEDITEVELKADGSWRPKLEGSARLGEPWRPSPAAAGTVLTNGIKPVPVLFNNHVKVEEGLSSHEHGSLRFKRTPEGHWALNGMKHGLIGGPSQQVTTIPRGSRSSSATDSNLKGEGDEDEHSVNQDPSEKNGISIDDNDEAEFSSRQRDAPPGMWQTSGDDPTNGADVIVLSDTDDEGPEEEAVVGSSGASMYAESDVVGNGRMRSSEISVPNDANGDSSGLALGLESVDVTLGSNSGCLPFDPLLSTRVGIGVPDEGTSNSSGLGLQLDSNRFWATESARNGHYRYYGSQADAGMLQHPPPVRPTPVQAVAGSGFLSTSLIRDDSLQSGWKSYRPSTSVPFGAIDGGSMDSDTRASPLQNFLTDQPARAEVQENSREPLLTEGDIDNSWFSLSLGGGENFVEPTPTRSLRTSPVEPRSPIPQPRVAEIDTHSRGLGSNGSSQRLMDSRPPVRSHFTADGHPFPVRPRSSPMHARRVYRQVRMDDSE</sequence>
<dbReference type="InterPro" id="IPR013083">
    <property type="entry name" value="Znf_RING/FYVE/PHD"/>
</dbReference>
<dbReference type="Pfam" id="PF00628">
    <property type="entry name" value="PHD"/>
    <property type="match status" value="1"/>
</dbReference>
<feature type="compositionally biased region" description="Acidic residues" evidence="11">
    <location>
        <begin position="614"/>
        <end position="624"/>
    </location>
</feature>
<evidence type="ECO:0000256" key="6">
    <source>
        <dbReference type="ARBA" id="ARBA00022771"/>
    </source>
</evidence>
<evidence type="ECO:0000256" key="8">
    <source>
        <dbReference type="ARBA" id="ARBA00022833"/>
    </source>
</evidence>
<dbReference type="Gene3D" id="3.30.40.10">
    <property type="entry name" value="Zinc/RING finger domain, C3HC4 (zinc finger)"/>
    <property type="match status" value="2"/>
</dbReference>
<dbReference type="InterPro" id="IPR003034">
    <property type="entry name" value="SAP_dom"/>
</dbReference>
<dbReference type="InterPro" id="IPR019787">
    <property type="entry name" value="Znf_PHD-finger"/>
</dbReference>
<dbReference type="GO" id="GO:0016925">
    <property type="term" value="P:protein sumoylation"/>
    <property type="evidence" value="ECO:0007669"/>
    <property type="project" value="TreeGrafter"/>
</dbReference>
<keyword evidence="7" id="KW-0833">Ubl conjugation pathway</keyword>
<dbReference type="InterPro" id="IPR036361">
    <property type="entry name" value="SAP_dom_sf"/>
</dbReference>
<feature type="region of interest" description="Disordered" evidence="11">
    <location>
        <begin position="85"/>
        <end position="110"/>
    </location>
</feature>
<dbReference type="Proteomes" id="UP000822688">
    <property type="component" value="Chromosome 3"/>
</dbReference>
<comment type="pathway">
    <text evidence="2">Protein modification; protein sumoylation.</text>
</comment>
<comment type="caution">
    <text evidence="14">The sequence shown here is derived from an EMBL/GenBank/DDBJ whole genome shotgun (WGS) entry which is preliminary data.</text>
</comment>
<dbReference type="SUPFAM" id="SSF57903">
    <property type="entry name" value="FYVE/PHD zinc finger"/>
    <property type="match status" value="1"/>
</dbReference>
<feature type="domain" description="SAP" evidence="12">
    <location>
        <begin position="12"/>
        <end position="46"/>
    </location>
</feature>
<protein>
    <recommendedName>
        <fullName evidence="16">E3 SUMO-protein ligase SIZ1</fullName>
    </recommendedName>
</protein>
<evidence type="ECO:0000256" key="1">
    <source>
        <dbReference type="ARBA" id="ARBA00004123"/>
    </source>
</evidence>
<dbReference type="GO" id="GO:0061665">
    <property type="term" value="F:SUMO ligase activity"/>
    <property type="evidence" value="ECO:0007669"/>
    <property type="project" value="TreeGrafter"/>
</dbReference>
<dbReference type="EMBL" id="CM026423">
    <property type="protein sequence ID" value="KAG0583950.1"/>
    <property type="molecule type" value="Genomic_DNA"/>
</dbReference>
<dbReference type="SUPFAM" id="SSF68906">
    <property type="entry name" value="SAP domain"/>
    <property type="match status" value="1"/>
</dbReference>
<dbReference type="AlphaFoldDB" id="A0A8T0IJK8"/>
<dbReference type="PROSITE" id="PS51044">
    <property type="entry name" value="ZF_SP_RING"/>
    <property type="match status" value="1"/>
</dbReference>
<feature type="region of interest" description="Disordered" evidence="11">
    <location>
        <begin position="522"/>
        <end position="629"/>
    </location>
</feature>
<keyword evidence="6 10" id="KW-0863">Zinc-finger</keyword>
<evidence type="ECO:0000256" key="4">
    <source>
        <dbReference type="ARBA" id="ARBA00022679"/>
    </source>
</evidence>
<name>A0A8T0IJK8_CERPU</name>
<feature type="compositionally biased region" description="Polar residues" evidence="11">
    <location>
        <begin position="532"/>
        <end position="552"/>
    </location>
</feature>
<evidence type="ECO:0000256" key="9">
    <source>
        <dbReference type="ARBA" id="ARBA00023242"/>
    </source>
</evidence>
<dbReference type="CDD" id="cd15570">
    <property type="entry name" value="PHD_Bye1p_SIZ1_like"/>
    <property type="match status" value="1"/>
</dbReference>
<evidence type="ECO:0008006" key="16">
    <source>
        <dbReference type="Google" id="ProtNLM"/>
    </source>
</evidence>
<dbReference type="InterPro" id="IPR001965">
    <property type="entry name" value="Znf_PHD"/>
</dbReference>
<dbReference type="Pfam" id="PF02891">
    <property type="entry name" value="zf-MIZ"/>
    <property type="match status" value="1"/>
</dbReference>
<dbReference type="InterPro" id="IPR031141">
    <property type="entry name" value="SIZ1/2_SP-RING"/>
</dbReference>
<proteinExistence type="inferred from homology"/>
<keyword evidence="9" id="KW-0539">Nucleus</keyword>
<dbReference type="Gene3D" id="1.10.720.30">
    <property type="entry name" value="SAP domain"/>
    <property type="match status" value="1"/>
</dbReference>
<keyword evidence="5" id="KW-0479">Metal-binding</keyword>
<dbReference type="GO" id="GO:0000785">
    <property type="term" value="C:chromatin"/>
    <property type="evidence" value="ECO:0007669"/>
    <property type="project" value="TreeGrafter"/>
</dbReference>
<evidence type="ECO:0000256" key="5">
    <source>
        <dbReference type="ARBA" id="ARBA00022723"/>
    </source>
</evidence>
<evidence type="ECO:0000256" key="3">
    <source>
        <dbReference type="ARBA" id="ARBA00005383"/>
    </source>
</evidence>
<comment type="subcellular location">
    <subcellularLocation>
        <location evidence="1">Nucleus</location>
    </subcellularLocation>
</comment>
<evidence type="ECO:0000256" key="7">
    <source>
        <dbReference type="ARBA" id="ARBA00022786"/>
    </source>
</evidence>
<evidence type="ECO:0000313" key="15">
    <source>
        <dbReference type="Proteomes" id="UP000822688"/>
    </source>
</evidence>
<dbReference type="PANTHER" id="PTHR10782:SF102">
    <property type="entry name" value="E3 SUMO-PROTEIN LIGASE SIZ1"/>
    <property type="match status" value="1"/>
</dbReference>
<organism evidence="14 15">
    <name type="scientific">Ceratodon purpureus</name>
    <name type="common">Fire moss</name>
    <name type="synonym">Dicranum purpureum</name>
    <dbReference type="NCBI Taxonomy" id="3225"/>
    <lineage>
        <taxon>Eukaryota</taxon>
        <taxon>Viridiplantae</taxon>
        <taxon>Streptophyta</taxon>
        <taxon>Embryophyta</taxon>
        <taxon>Bryophyta</taxon>
        <taxon>Bryophytina</taxon>
        <taxon>Bryopsida</taxon>
        <taxon>Dicranidae</taxon>
        <taxon>Pseudoditrichales</taxon>
        <taxon>Ditrichaceae</taxon>
        <taxon>Ceratodon</taxon>
    </lineage>
</organism>
<dbReference type="GO" id="GO:0008270">
    <property type="term" value="F:zinc ion binding"/>
    <property type="evidence" value="ECO:0007669"/>
    <property type="project" value="UniProtKB-KW"/>
</dbReference>